<proteinExistence type="predicted"/>
<dbReference type="EMBL" id="CP001650">
    <property type="protein sequence ID" value="ADF52976.1"/>
    <property type="molecule type" value="Genomic_DNA"/>
</dbReference>
<evidence type="ECO:0000313" key="1">
    <source>
        <dbReference type="EMBL" id="ADF52976.1"/>
    </source>
</evidence>
<reference evidence="1 2" key="1">
    <citation type="journal article" date="2010" name="BMC Genomics">
        <title>The complete genome of Zunongwangia profunda SM-A87 reveals its adaptation to the deep-sea environment and ecological role in sedimentary organic nitrogen degradation.</title>
        <authorList>
            <person name="Qin Q.L."/>
            <person name="Zhang X.Y."/>
            <person name="Wang X.M."/>
            <person name="Liu G.M."/>
            <person name="Chen X.L."/>
            <person name="Xie B.B."/>
            <person name="Dang H.Y."/>
            <person name="Zhou B.C."/>
            <person name="Yu J."/>
            <person name="Zhang Y.Z."/>
        </authorList>
    </citation>
    <scope>NUCLEOTIDE SEQUENCE [LARGE SCALE GENOMIC DNA]</scope>
    <source>
        <strain evidence="2">DSM 18752 / CCTCC AB 206139 / SM-A87</strain>
    </source>
</reference>
<organism evidence="1 2">
    <name type="scientific">Zunongwangia profunda (strain DSM 18752 / CCTCC AB 206139 / SM-A87)</name>
    <name type="common">Wangia profunda</name>
    <dbReference type="NCBI Taxonomy" id="655815"/>
    <lineage>
        <taxon>Bacteria</taxon>
        <taxon>Pseudomonadati</taxon>
        <taxon>Bacteroidota</taxon>
        <taxon>Flavobacteriia</taxon>
        <taxon>Flavobacteriales</taxon>
        <taxon>Flavobacteriaceae</taxon>
        <taxon>Zunongwangia</taxon>
    </lineage>
</organism>
<sequence>MIVHVQQLLNLEHSNFELSNFLLKNRLLDTSNFSIAFQNLILEVTIMELF</sequence>
<gene>
    <name evidence="1" type="ordered locus">ZPR_2653</name>
</gene>
<keyword evidence="2" id="KW-1185">Reference proteome</keyword>
<dbReference type="AlphaFoldDB" id="D5BF78"/>
<dbReference type="HOGENOM" id="CLU_3124448_0_0_10"/>
<protein>
    <submittedName>
        <fullName evidence="1">Uncharacterized protein</fullName>
    </submittedName>
</protein>
<dbReference type="Proteomes" id="UP000001654">
    <property type="component" value="Chromosome"/>
</dbReference>
<name>D5BF78_ZUNPS</name>
<evidence type="ECO:0000313" key="2">
    <source>
        <dbReference type="Proteomes" id="UP000001654"/>
    </source>
</evidence>
<accession>D5BF78</accession>
<dbReference type="KEGG" id="zpr:ZPR_2653"/>